<evidence type="ECO:0000313" key="2">
    <source>
        <dbReference type="EMBL" id="PKC57594.1"/>
    </source>
</evidence>
<keyword evidence="1" id="KW-1133">Transmembrane helix</keyword>
<reference evidence="2 3" key="1">
    <citation type="submission" date="2017-10" db="EMBL/GenBank/DDBJ databases">
        <title>Extensive intraspecific genome diversity in a model arbuscular mycorrhizal fungus.</title>
        <authorList>
            <person name="Chen E.C.H."/>
            <person name="Morin E."/>
            <person name="Baudet D."/>
            <person name="Noel J."/>
            <person name="Ndikumana S."/>
            <person name="Charron P."/>
            <person name="St-Onge C."/>
            <person name="Giorgi J."/>
            <person name="Grigoriev I.V."/>
            <person name="Roux C."/>
            <person name="Martin F.M."/>
            <person name="Corradi N."/>
        </authorList>
    </citation>
    <scope>NUCLEOTIDE SEQUENCE [LARGE SCALE GENOMIC DNA]</scope>
    <source>
        <strain evidence="2 3">A1</strain>
    </source>
</reference>
<dbReference type="EMBL" id="LLXH01001778">
    <property type="protein sequence ID" value="PKC57594.1"/>
    <property type="molecule type" value="Genomic_DNA"/>
</dbReference>
<dbReference type="AlphaFoldDB" id="A0A2N0R2S1"/>
<dbReference type="Proteomes" id="UP000232688">
    <property type="component" value="Unassembled WGS sequence"/>
</dbReference>
<proteinExistence type="predicted"/>
<feature type="transmembrane region" description="Helical" evidence="1">
    <location>
        <begin position="12"/>
        <end position="32"/>
    </location>
</feature>
<comment type="caution">
    <text evidence="2">The sequence shown here is derived from an EMBL/GenBank/DDBJ whole genome shotgun (WGS) entry which is preliminary data.</text>
</comment>
<name>A0A2N0R2S1_9GLOM</name>
<reference evidence="2 3" key="2">
    <citation type="submission" date="2017-10" db="EMBL/GenBank/DDBJ databases">
        <title>Genome analyses suggest a sexual origin of heterokaryosis in a supposedly ancient asexual fungus.</title>
        <authorList>
            <person name="Corradi N."/>
            <person name="Sedzielewska K."/>
            <person name="Noel J."/>
            <person name="Charron P."/>
            <person name="Farinelli L."/>
            <person name="Marton T."/>
            <person name="Kruger M."/>
            <person name="Pelin A."/>
            <person name="Brachmann A."/>
            <person name="Corradi N."/>
        </authorList>
    </citation>
    <scope>NUCLEOTIDE SEQUENCE [LARGE SCALE GENOMIC DNA]</scope>
    <source>
        <strain evidence="2 3">A1</strain>
    </source>
</reference>
<dbReference type="VEuPathDB" id="FungiDB:RhiirA1_75669"/>
<gene>
    <name evidence="2" type="ORF">RhiirA1_75669</name>
</gene>
<evidence type="ECO:0000313" key="3">
    <source>
        <dbReference type="Proteomes" id="UP000232688"/>
    </source>
</evidence>
<sequence>MGSKKLTFGLRSGSLIVALFFPLVIRKFIFFFKKKKKKKKKNFKKLKKKKKKKKNFEILKNNIKTVCSNLLLPVIFFWFIAIEF</sequence>
<accession>A0A2N0R2S1</accession>
<keyword evidence="1" id="KW-0812">Transmembrane</keyword>
<feature type="transmembrane region" description="Helical" evidence="1">
    <location>
        <begin position="58"/>
        <end position="81"/>
    </location>
</feature>
<keyword evidence="1" id="KW-0472">Membrane</keyword>
<protein>
    <submittedName>
        <fullName evidence="2">Uncharacterized protein</fullName>
    </submittedName>
</protein>
<evidence type="ECO:0000256" key="1">
    <source>
        <dbReference type="SAM" id="Phobius"/>
    </source>
</evidence>
<organism evidence="2 3">
    <name type="scientific">Rhizophagus irregularis</name>
    <dbReference type="NCBI Taxonomy" id="588596"/>
    <lineage>
        <taxon>Eukaryota</taxon>
        <taxon>Fungi</taxon>
        <taxon>Fungi incertae sedis</taxon>
        <taxon>Mucoromycota</taxon>
        <taxon>Glomeromycotina</taxon>
        <taxon>Glomeromycetes</taxon>
        <taxon>Glomerales</taxon>
        <taxon>Glomeraceae</taxon>
        <taxon>Rhizophagus</taxon>
    </lineage>
</organism>